<evidence type="ECO:0000313" key="2">
    <source>
        <dbReference type="EMBL" id="GAP32728.1"/>
    </source>
</evidence>
<dbReference type="KEGG" id="nsr:NS506_04589"/>
<keyword evidence="3" id="KW-1185">Reference proteome</keyword>
<proteinExistence type="predicted"/>
<dbReference type="Proteomes" id="UP000180166">
    <property type="component" value="Chromosome"/>
</dbReference>
<reference evidence="3" key="1">
    <citation type="submission" date="2015-07" db="EMBL/GenBank/DDBJ databases">
        <title>Nocardia seriolae U-1 whole genome shotgun sequence.</title>
        <authorList>
            <person name="Imajoh M."/>
            <person name="Fukumoto Y."/>
            <person name="Sukeda M."/>
            <person name="Yamane J."/>
            <person name="Yamasaki K."/>
            <person name="Shimizu M."/>
            <person name="Ohnishi K."/>
            <person name="Oshima S."/>
        </authorList>
    </citation>
    <scope>NUCLEOTIDE SEQUENCE [LARGE SCALE GENOMIC DNA]</scope>
    <source>
        <strain evidence="3">U-1</strain>
    </source>
</reference>
<gene>
    <name evidence="1" type="ORF">NS506_04589</name>
    <name evidence="2" type="ORF">NSK11_contig00176-0010</name>
</gene>
<protein>
    <recommendedName>
        <fullName evidence="5">CopG family transcriptional regulator</fullName>
    </recommendedName>
</protein>
<accession>A0ABC9Z553</accession>
<evidence type="ECO:0008006" key="5">
    <source>
        <dbReference type="Google" id="ProtNLM"/>
    </source>
</evidence>
<reference evidence="2 3" key="2">
    <citation type="journal article" date="2016" name="Genome Announc.">
        <title>Draft Genome Sequence of Erythromycin- and Oxytetracycline-Sensitive Nocardia seriolae Strain U-1 (NBRC 110359).</title>
        <authorList>
            <person name="Imajoh M."/>
            <person name="Sukeda M."/>
            <person name="Shimizu M."/>
            <person name="Yamane J."/>
            <person name="Ohnishi K."/>
            <person name="Oshima S."/>
        </authorList>
    </citation>
    <scope>NUCLEOTIDE SEQUENCE [LARGE SCALE GENOMIC DNA]</scope>
    <source>
        <strain evidence="2 3">U-1</strain>
    </source>
</reference>
<dbReference type="AlphaFoldDB" id="A0ABC9Z553"/>
<reference evidence="1 4" key="3">
    <citation type="submission" date="2016-10" db="EMBL/GenBank/DDBJ databases">
        <title>Genome sequence of Nocardia seriolae strain EM150506, isolated from Anguila japonica.</title>
        <authorList>
            <person name="Han H.-J."/>
        </authorList>
    </citation>
    <scope>NUCLEOTIDE SEQUENCE [LARGE SCALE GENOMIC DNA]</scope>
    <source>
        <strain evidence="1 4">EM150506</strain>
    </source>
</reference>
<evidence type="ECO:0000313" key="3">
    <source>
        <dbReference type="Proteomes" id="UP000037179"/>
    </source>
</evidence>
<evidence type="ECO:0000313" key="4">
    <source>
        <dbReference type="Proteomes" id="UP000180166"/>
    </source>
</evidence>
<name>A0ABC9Z553_9NOCA</name>
<evidence type="ECO:0000313" key="1">
    <source>
        <dbReference type="EMBL" id="APA98637.1"/>
    </source>
</evidence>
<dbReference type="EMBL" id="CP017839">
    <property type="protein sequence ID" value="APA98637.1"/>
    <property type="molecule type" value="Genomic_DNA"/>
</dbReference>
<organism evidence="2 3">
    <name type="scientific">Nocardia seriolae</name>
    <dbReference type="NCBI Taxonomy" id="37332"/>
    <lineage>
        <taxon>Bacteria</taxon>
        <taxon>Bacillati</taxon>
        <taxon>Actinomycetota</taxon>
        <taxon>Actinomycetes</taxon>
        <taxon>Mycobacteriales</taxon>
        <taxon>Nocardiaceae</taxon>
        <taxon>Nocardia</taxon>
    </lineage>
</organism>
<dbReference type="EMBL" id="BBYQ01000176">
    <property type="protein sequence ID" value="GAP32728.1"/>
    <property type="molecule type" value="Genomic_DNA"/>
</dbReference>
<sequence length="125" mass="13377">MAGFRTECAHEPAATPGVVSSLRPAIPQYPPGMARQRRTRKITVTMPEDIAATLDDWRSTGRIASISSFVAESVKARVDRAESLARLENALGGRPPLDLINRARAVQGLPPLSDEEEASGDRGAA</sequence>
<dbReference type="Proteomes" id="UP000037179">
    <property type="component" value="Unassembled WGS sequence"/>
</dbReference>